<dbReference type="EMBL" id="AGNL01024169">
    <property type="protein sequence ID" value="EJK58817.1"/>
    <property type="molecule type" value="Genomic_DNA"/>
</dbReference>
<reference evidence="2 3" key="1">
    <citation type="journal article" date="2012" name="Genome Biol.">
        <title>Genome and low-iron response of an oceanic diatom adapted to chronic iron limitation.</title>
        <authorList>
            <person name="Lommer M."/>
            <person name="Specht M."/>
            <person name="Roy A.S."/>
            <person name="Kraemer L."/>
            <person name="Andreson R."/>
            <person name="Gutowska M.A."/>
            <person name="Wolf J."/>
            <person name="Bergner S.V."/>
            <person name="Schilhabel M.B."/>
            <person name="Klostermeier U.C."/>
            <person name="Beiko R.G."/>
            <person name="Rosenstiel P."/>
            <person name="Hippler M."/>
            <person name="Laroche J."/>
        </authorList>
    </citation>
    <scope>NUCLEOTIDE SEQUENCE [LARGE SCALE GENOMIC DNA]</scope>
    <source>
        <strain evidence="2 3">CCMP1005</strain>
    </source>
</reference>
<sequence length="478" mass="52195">MIGCKLRISLVAVAACVPLCAAFSAGCGMASVSSSSGTPGTGSRCTHRRSSPLVLSMARSGYDMSRKNFDLLSARQIRADALFRYETLNQSEPLRINIFLIATVTLLGYPLWCESVTGDLPSIAGQIGSVGLGLGSATLFWRERSRRSSQLSRIEKELNAEQLSLLVPVNTAISDNRPKATLTQLRSKRRIIAVKGSKEQIETSDIFTTLCCFRRRLAQSQTLVVIVPTDSSTVEDWCSNTKSLGSALWLAEASQKDEWLAYFDELDSTSNESNDLVWFVLNFKGRSVASGKREAPRLFELLGQQLQPQELLDEGDEDAIDGESADRILDLQRHFYSTLTSTSEARGMEALFDGSPAGEVQEVVEEGGRIDDWSTCLAEGARPEGMSISGSDVWFESPTLAYSTCVEFPANAGVDDATLLAVQKWVRGGEQDEWKLSLHQTIPWSQSSRAGGTLRCDCRGCTALARSPERRTFGGIIG</sequence>
<feature type="signal peptide" evidence="1">
    <location>
        <begin position="1"/>
        <end position="22"/>
    </location>
</feature>
<evidence type="ECO:0000313" key="3">
    <source>
        <dbReference type="Proteomes" id="UP000266841"/>
    </source>
</evidence>
<dbReference type="eggNOG" id="ENOG502RZQG">
    <property type="taxonomic scope" value="Eukaryota"/>
</dbReference>
<organism evidence="2 3">
    <name type="scientific">Thalassiosira oceanica</name>
    <name type="common">Marine diatom</name>
    <dbReference type="NCBI Taxonomy" id="159749"/>
    <lineage>
        <taxon>Eukaryota</taxon>
        <taxon>Sar</taxon>
        <taxon>Stramenopiles</taxon>
        <taxon>Ochrophyta</taxon>
        <taxon>Bacillariophyta</taxon>
        <taxon>Coscinodiscophyceae</taxon>
        <taxon>Thalassiosirophycidae</taxon>
        <taxon>Thalassiosirales</taxon>
        <taxon>Thalassiosiraceae</taxon>
        <taxon>Thalassiosira</taxon>
    </lineage>
</organism>
<keyword evidence="3" id="KW-1185">Reference proteome</keyword>
<dbReference type="Proteomes" id="UP000266841">
    <property type="component" value="Unassembled WGS sequence"/>
</dbReference>
<gene>
    <name evidence="2" type="ORF">THAOC_21030</name>
</gene>
<keyword evidence="1" id="KW-0732">Signal</keyword>
<protein>
    <submittedName>
        <fullName evidence="2">Uncharacterized protein</fullName>
    </submittedName>
</protein>
<dbReference type="AlphaFoldDB" id="K0SK08"/>
<comment type="caution">
    <text evidence="2">The sequence shown here is derived from an EMBL/GenBank/DDBJ whole genome shotgun (WGS) entry which is preliminary data.</text>
</comment>
<dbReference type="PROSITE" id="PS51257">
    <property type="entry name" value="PROKAR_LIPOPROTEIN"/>
    <property type="match status" value="1"/>
</dbReference>
<feature type="chain" id="PRO_5003841197" evidence="1">
    <location>
        <begin position="23"/>
        <end position="478"/>
    </location>
</feature>
<dbReference type="OrthoDB" id="5130at2759"/>
<dbReference type="OMA" id="RWLAWPT"/>
<evidence type="ECO:0000313" key="2">
    <source>
        <dbReference type="EMBL" id="EJK58817.1"/>
    </source>
</evidence>
<evidence type="ECO:0000256" key="1">
    <source>
        <dbReference type="SAM" id="SignalP"/>
    </source>
</evidence>
<accession>K0SK08</accession>
<name>K0SK08_THAOC</name>
<proteinExistence type="predicted"/>